<reference evidence="5" key="1">
    <citation type="submission" date="2021-03" db="EMBL/GenBank/DDBJ databases">
        <title>Genomic Encyclopedia of Type Strains, Phase IV (KMG-IV): sequencing the most valuable type-strain genomes for metagenomic binning, comparative biology and taxonomic classification.</title>
        <authorList>
            <person name="Goeker M."/>
        </authorList>
    </citation>
    <scope>NUCLEOTIDE SEQUENCE</scope>
    <source>
        <strain evidence="5">DSM 23564</strain>
    </source>
</reference>
<feature type="region of interest" description="Disordered" evidence="1">
    <location>
        <begin position="423"/>
        <end position="444"/>
    </location>
</feature>
<dbReference type="InterPro" id="IPR056397">
    <property type="entry name" value="Fn3_arc"/>
</dbReference>
<evidence type="ECO:0000313" key="5">
    <source>
        <dbReference type="EMBL" id="MBP1922350.1"/>
    </source>
</evidence>
<evidence type="ECO:0000259" key="4">
    <source>
        <dbReference type="Pfam" id="PF23379"/>
    </source>
</evidence>
<dbReference type="AlphaFoldDB" id="A0A8T4GFB9"/>
<sequence length="444" mass="46777">MRALPVVVVAVLLFVAPVAGGVSPAATGADDAGTVNGDYVSTTANAIDGPTDTTSVDPESRTFRVLSTPPGIDPTTGDHHRNANFGTAVGLAAGEVDAAIRTETTIQRIESAETNAERQRRILAAINEVEQDEVSLDSRQTAAIDAHASGDLTDRELLDELVRIAAVATEFDARLDVLDELSEETEGFSAPSRLDELQVQLQVYEGPVRDRAVRTVRGDADDTEIRVESGPNAVVLATIEDGEYVRESFRRDRWDRGGGTLSSEAAIDIASASYPETAALREPDAFGAGSVQRITVPHEFGTLRAFVSGGSERVFVEHQWMDLDGFPDTETGSLTEDGFDVTVNRSYSGGPVTVTVNDAESGDPVSGVTVTKSVGGGDSDSIGTTDENGVVRTLSPTGAYRITVIDEPRVAVVDGIQPLELPRLTDDVDDSGGTDDIDGSDGGT</sequence>
<evidence type="ECO:0000259" key="2">
    <source>
        <dbReference type="Pfam" id="PF23374"/>
    </source>
</evidence>
<dbReference type="RefSeq" id="WP_209484401.1">
    <property type="nucleotide sequence ID" value="NZ_JAGGKQ010000007.1"/>
</dbReference>
<dbReference type="Pfam" id="PF23379">
    <property type="entry name" value="DUF7096"/>
    <property type="match status" value="1"/>
</dbReference>
<dbReference type="OrthoDB" id="201701at2157"/>
<feature type="domain" description="DUF7094" evidence="3">
    <location>
        <begin position="225"/>
        <end position="327"/>
    </location>
</feature>
<dbReference type="EMBL" id="JAGGKQ010000007">
    <property type="protein sequence ID" value="MBP1922350.1"/>
    <property type="molecule type" value="Genomic_DNA"/>
</dbReference>
<dbReference type="InterPro" id="IPR055520">
    <property type="entry name" value="DUF7094"/>
</dbReference>
<keyword evidence="6" id="KW-1185">Reference proteome</keyword>
<name>A0A8T4GFB9_9EURY</name>
<dbReference type="Pfam" id="PF23375">
    <property type="entry name" value="DUF7094"/>
    <property type="match status" value="1"/>
</dbReference>
<accession>A0A8T4GFB9</accession>
<comment type="caution">
    <text evidence="5">The sequence shown here is derived from an EMBL/GenBank/DDBJ whole genome shotgun (WGS) entry which is preliminary data.</text>
</comment>
<feature type="domain" description="Fibronectin-III type-like" evidence="2">
    <location>
        <begin position="333"/>
        <end position="410"/>
    </location>
</feature>
<evidence type="ECO:0000259" key="3">
    <source>
        <dbReference type="Pfam" id="PF23375"/>
    </source>
</evidence>
<feature type="domain" description="DUF7096" evidence="4">
    <location>
        <begin position="1"/>
        <end position="220"/>
    </location>
</feature>
<organism evidence="5 6">
    <name type="scientific">Halorubrum alkaliphilum</name>
    <dbReference type="NCBI Taxonomy" id="261290"/>
    <lineage>
        <taxon>Archaea</taxon>
        <taxon>Methanobacteriati</taxon>
        <taxon>Methanobacteriota</taxon>
        <taxon>Stenosarchaea group</taxon>
        <taxon>Halobacteria</taxon>
        <taxon>Halobacteriales</taxon>
        <taxon>Haloferacaceae</taxon>
        <taxon>Halorubrum</taxon>
    </lineage>
</organism>
<gene>
    <name evidence="5" type="ORF">J2751_001358</name>
</gene>
<proteinExistence type="predicted"/>
<dbReference type="Pfam" id="PF23374">
    <property type="entry name" value="Fn3_arc"/>
    <property type="match status" value="1"/>
</dbReference>
<evidence type="ECO:0000313" key="6">
    <source>
        <dbReference type="Proteomes" id="UP000823588"/>
    </source>
</evidence>
<protein>
    <submittedName>
        <fullName evidence="5">Uncharacterized protein</fullName>
    </submittedName>
</protein>
<dbReference type="Proteomes" id="UP000823588">
    <property type="component" value="Unassembled WGS sequence"/>
</dbReference>
<dbReference type="InterPro" id="IPR055522">
    <property type="entry name" value="DUF7096"/>
</dbReference>
<evidence type="ECO:0000256" key="1">
    <source>
        <dbReference type="SAM" id="MobiDB-lite"/>
    </source>
</evidence>
<feature type="compositionally biased region" description="Acidic residues" evidence="1">
    <location>
        <begin position="427"/>
        <end position="444"/>
    </location>
</feature>